<dbReference type="Pfam" id="PF20316">
    <property type="entry name" value="DUF6612"/>
    <property type="match status" value="1"/>
</dbReference>
<organism evidence="1 2">
    <name type="scientific">Polycladomyces subterraneus</name>
    <dbReference type="NCBI Taxonomy" id="1016997"/>
    <lineage>
        <taxon>Bacteria</taxon>
        <taxon>Bacillati</taxon>
        <taxon>Bacillota</taxon>
        <taxon>Bacilli</taxon>
        <taxon>Bacillales</taxon>
        <taxon>Thermoactinomycetaceae</taxon>
        <taxon>Polycladomyces</taxon>
    </lineage>
</organism>
<name>A0ABT8IIK0_9BACL</name>
<gene>
    <name evidence="1" type="ORF">NWF35_01485</name>
</gene>
<dbReference type="EMBL" id="JANRHH010000011">
    <property type="protein sequence ID" value="MDN4592602.1"/>
    <property type="molecule type" value="Genomic_DNA"/>
</dbReference>
<evidence type="ECO:0008006" key="3">
    <source>
        <dbReference type="Google" id="ProtNLM"/>
    </source>
</evidence>
<accession>A0ABT8IIK0</accession>
<dbReference type="PROSITE" id="PS51257">
    <property type="entry name" value="PROKAR_LIPOPROTEIN"/>
    <property type="match status" value="1"/>
</dbReference>
<dbReference type="InterPro" id="IPR046720">
    <property type="entry name" value="DUF6612"/>
</dbReference>
<evidence type="ECO:0000313" key="2">
    <source>
        <dbReference type="Proteomes" id="UP001174196"/>
    </source>
</evidence>
<reference evidence="1" key="1">
    <citation type="submission" date="2022-08" db="EMBL/GenBank/DDBJ databases">
        <title>Polycladomyces zharkentsis sp. nov., a novel thermophilic CMC and starch-degrading bacterium isolated from a geothermal spring in Kazakhstan.</title>
        <authorList>
            <person name="Mashzhan A."/>
            <person name="Kistaubaeva A."/>
            <person name="Javier-Lopez R."/>
            <person name="Birkeland N.-K."/>
        </authorList>
    </citation>
    <scope>NUCLEOTIDE SEQUENCE</scope>
    <source>
        <strain evidence="1">KSR 13</strain>
    </source>
</reference>
<evidence type="ECO:0000313" key="1">
    <source>
        <dbReference type="EMBL" id="MDN4592602.1"/>
    </source>
</evidence>
<sequence>MYSKWRTLLSLTLVVVLLTGCSTIVNNLTQVAAVKQQPKKLTIEEVLSKAEQHLNQNGARYQVSTYFNMHLKGPKALHEEKGEFAGTLKFQGNTDMSNNPRDFYSEGTLYTKSIEGFKEEKDELPTKLYHDGQRVYGSDDGDDWQSMDASNNPIQGVFPHPAFPLHKLDDLSGQLAAWKKSKTIQMTETDQAYVIELKLDENADITAQDTYLSDLKPYIDKMKEEIGEDAKEHRFKSLTQTITIDKNAFAPKEMTYELQAVLPVEADNGVRAKVNFVHRFEATWKGKHPGKIQVPEDVKNHAKEVSNIW</sequence>
<protein>
    <recommendedName>
        <fullName evidence="3">Lipoprotein</fullName>
    </recommendedName>
</protein>
<keyword evidence="2" id="KW-1185">Reference proteome</keyword>
<comment type="caution">
    <text evidence="1">The sequence shown here is derived from an EMBL/GenBank/DDBJ whole genome shotgun (WGS) entry which is preliminary data.</text>
</comment>
<dbReference type="Proteomes" id="UP001174196">
    <property type="component" value="Unassembled WGS sequence"/>
</dbReference>
<dbReference type="RefSeq" id="WP_301237325.1">
    <property type="nucleotide sequence ID" value="NZ_JANRHH010000011.1"/>
</dbReference>
<proteinExistence type="predicted"/>